<feature type="compositionally biased region" description="Basic and acidic residues" evidence="1">
    <location>
        <begin position="62"/>
        <end position="71"/>
    </location>
</feature>
<evidence type="ECO:0000256" key="1">
    <source>
        <dbReference type="SAM" id="MobiDB-lite"/>
    </source>
</evidence>
<name>A0A139ITQ1_9PEZI</name>
<evidence type="ECO:0000313" key="3">
    <source>
        <dbReference type="Proteomes" id="UP000073492"/>
    </source>
</evidence>
<comment type="caution">
    <text evidence="2">The sequence shown here is derived from an EMBL/GenBank/DDBJ whole genome shotgun (WGS) entry which is preliminary data.</text>
</comment>
<dbReference type="AlphaFoldDB" id="A0A139ITQ1"/>
<proteinExistence type="predicted"/>
<sequence>MSQGEKAAENVKSGIKGVFGATEDIRKNINSFADDLIGGNKTHESTGIHPHAKQAGAEAEAATEKAGEKISSHQHAGQTVGASDPVAGTTMTGGATTTSIHTDSHATGAPVTDQHPTNPTSGMGTQ</sequence>
<protein>
    <submittedName>
        <fullName evidence="2">Uncharacterized protein</fullName>
    </submittedName>
</protein>
<accession>A0A139ITQ1</accession>
<dbReference type="OrthoDB" id="3646703at2759"/>
<feature type="compositionally biased region" description="Polar residues" evidence="1">
    <location>
        <begin position="114"/>
        <end position="126"/>
    </location>
</feature>
<evidence type="ECO:0000313" key="2">
    <source>
        <dbReference type="EMBL" id="KXT17992.1"/>
    </source>
</evidence>
<keyword evidence="3" id="KW-1185">Reference proteome</keyword>
<dbReference type="Proteomes" id="UP000073492">
    <property type="component" value="Unassembled WGS sequence"/>
</dbReference>
<feature type="region of interest" description="Disordered" evidence="1">
    <location>
        <begin position="38"/>
        <end position="126"/>
    </location>
</feature>
<dbReference type="EMBL" id="LFZO01000012">
    <property type="protein sequence ID" value="KXT17992.1"/>
    <property type="molecule type" value="Genomic_DNA"/>
</dbReference>
<reference evidence="2 3" key="1">
    <citation type="submission" date="2015-07" db="EMBL/GenBank/DDBJ databases">
        <title>Comparative genomics of the Sigatoka disease complex on banana suggests a link between parallel evolutionary changes in Pseudocercospora fijiensis and Pseudocercospora eumusae and increased virulence on the banana host.</title>
        <authorList>
            <person name="Chang T.-C."/>
            <person name="Salvucci A."/>
            <person name="Crous P.W."/>
            <person name="Stergiopoulos I."/>
        </authorList>
    </citation>
    <scope>NUCLEOTIDE SEQUENCE [LARGE SCALE GENOMIC DNA]</scope>
    <source>
        <strain evidence="2 3">CBS 116634</strain>
    </source>
</reference>
<organism evidence="2 3">
    <name type="scientific">Pseudocercospora musae</name>
    <dbReference type="NCBI Taxonomy" id="113226"/>
    <lineage>
        <taxon>Eukaryota</taxon>
        <taxon>Fungi</taxon>
        <taxon>Dikarya</taxon>
        <taxon>Ascomycota</taxon>
        <taxon>Pezizomycotina</taxon>
        <taxon>Dothideomycetes</taxon>
        <taxon>Dothideomycetidae</taxon>
        <taxon>Mycosphaerellales</taxon>
        <taxon>Mycosphaerellaceae</taxon>
        <taxon>Pseudocercospora</taxon>
    </lineage>
</organism>
<feature type="compositionally biased region" description="Low complexity" evidence="1">
    <location>
        <begin position="87"/>
        <end position="98"/>
    </location>
</feature>
<gene>
    <name evidence="2" type="ORF">AC579_9596</name>
</gene>